<dbReference type="AlphaFoldDB" id="A0A2S7KPV9"/>
<gene>
    <name evidence="3" type="ORF">BST85_06955</name>
</gene>
<evidence type="ECO:0000313" key="3">
    <source>
        <dbReference type="EMBL" id="PQB04662.1"/>
    </source>
</evidence>
<feature type="domain" description="DUF4440" evidence="2">
    <location>
        <begin position="45"/>
        <end position="155"/>
    </location>
</feature>
<dbReference type="OrthoDB" id="1357763at2"/>
<dbReference type="EMBL" id="MQUB01000001">
    <property type="protein sequence ID" value="PQB04662.1"/>
    <property type="molecule type" value="Genomic_DNA"/>
</dbReference>
<keyword evidence="1" id="KW-0732">Signal</keyword>
<feature type="signal peptide" evidence="1">
    <location>
        <begin position="1"/>
        <end position="22"/>
    </location>
</feature>
<dbReference type="InterPro" id="IPR027843">
    <property type="entry name" value="DUF4440"/>
</dbReference>
<evidence type="ECO:0000313" key="4">
    <source>
        <dbReference type="Proteomes" id="UP000239800"/>
    </source>
</evidence>
<name>A0A2S7KPV9_9FLAO</name>
<comment type="caution">
    <text evidence="3">The sequence shown here is derived from an EMBL/GenBank/DDBJ whole genome shotgun (WGS) entry which is preliminary data.</text>
</comment>
<dbReference type="SUPFAM" id="SSF54427">
    <property type="entry name" value="NTF2-like"/>
    <property type="match status" value="1"/>
</dbReference>
<evidence type="ECO:0000256" key="1">
    <source>
        <dbReference type="SAM" id="SignalP"/>
    </source>
</evidence>
<dbReference type="Proteomes" id="UP000239800">
    <property type="component" value="Unassembled WGS sequence"/>
</dbReference>
<dbReference type="RefSeq" id="WP_104812588.1">
    <property type="nucleotide sequence ID" value="NZ_MQUB01000001.1"/>
</dbReference>
<feature type="chain" id="PRO_5015516710" description="DUF4440 domain-containing protein" evidence="1">
    <location>
        <begin position="23"/>
        <end position="169"/>
    </location>
</feature>
<dbReference type="Pfam" id="PF14534">
    <property type="entry name" value="DUF4440"/>
    <property type="match status" value="1"/>
</dbReference>
<protein>
    <recommendedName>
        <fullName evidence="2">DUF4440 domain-containing protein</fullName>
    </recommendedName>
</protein>
<proteinExistence type="predicted"/>
<dbReference type="InterPro" id="IPR032710">
    <property type="entry name" value="NTF2-like_dom_sf"/>
</dbReference>
<dbReference type="Gene3D" id="3.10.450.50">
    <property type="match status" value="1"/>
</dbReference>
<accession>A0A2S7KPV9</accession>
<keyword evidence="4" id="KW-1185">Reference proteome</keyword>
<sequence length="169" mass="18930">MRSIQLFFASALSLLLTTTAHAQVDQKSELFLTLKANDSLLFDIGFNTCDMDQSAALLTEDLEFYHDQGGITNSKEEFVQVMKSGICSGGEYTSCRELVEGSLEVFPLYQNGQLDGAIQNGVHKFYQRKGDGPERAGSTARFTHLWLITDEGWKIKRVLSFDHRPPDSE</sequence>
<organism evidence="3 4">
    <name type="scientific">Aureitalea marina</name>
    <dbReference type="NCBI Taxonomy" id="930804"/>
    <lineage>
        <taxon>Bacteria</taxon>
        <taxon>Pseudomonadati</taxon>
        <taxon>Bacteroidota</taxon>
        <taxon>Flavobacteriia</taxon>
        <taxon>Flavobacteriales</taxon>
        <taxon>Flavobacteriaceae</taxon>
        <taxon>Aureitalea</taxon>
    </lineage>
</organism>
<evidence type="ECO:0000259" key="2">
    <source>
        <dbReference type="Pfam" id="PF14534"/>
    </source>
</evidence>
<reference evidence="3 4" key="1">
    <citation type="submission" date="2016-11" db="EMBL/GenBank/DDBJ databases">
        <title>Trade-off between light-utilization and light-protection in marine flavobacteria.</title>
        <authorList>
            <person name="Kumagai Y."/>
        </authorList>
    </citation>
    <scope>NUCLEOTIDE SEQUENCE [LARGE SCALE GENOMIC DNA]</scope>
    <source>
        <strain evidence="3 4">NBRC 107741</strain>
    </source>
</reference>